<keyword evidence="4 6" id="KW-0119">Carbohydrate metabolism</keyword>
<feature type="binding site" evidence="6">
    <location>
        <position position="383"/>
    </location>
    <ligand>
        <name>alpha-maltose 1-phosphate</name>
        <dbReference type="ChEBI" id="CHEBI:63576"/>
    </ligand>
</feature>
<dbReference type="InterPro" id="IPR026585">
    <property type="entry name" value="GlgE"/>
</dbReference>
<comment type="subunit">
    <text evidence="1 6">Homodimer.</text>
</comment>
<organism evidence="8 9">
    <name type="scientific">Nemorincola caseinilytica</name>
    <dbReference type="NCBI Taxonomy" id="2054315"/>
    <lineage>
        <taxon>Bacteria</taxon>
        <taxon>Pseudomonadati</taxon>
        <taxon>Bacteroidota</taxon>
        <taxon>Chitinophagia</taxon>
        <taxon>Chitinophagales</taxon>
        <taxon>Chitinophagaceae</taxon>
        <taxon>Nemorincola</taxon>
    </lineage>
</organism>
<evidence type="ECO:0000313" key="8">
    <source>
        <dbReference type="EMBL" id="GAA4469640.1"/>
    </source>
</evidence>
<dbReference type="InterPro" id="IPR013780">
    <property type="entry name" value="Glyco_hydro_b"/>
</dbReference>
<feature type="active site" description="Proton donor" evidence="6">
    <location>
        <position position="411"/>
    </location>
</feature>
<evidence type="ECO:0000256" key="5">
    <source>
        <dbReference type="ARBA" id="ARBA00048735"/>
    </source>
</evidence>
<feature type="site" description="Transition state stabilizer" evidence="6">
    <location>
        <position position="469"/>
    </location>
</feature>
<keyword evidence="9" id="KW-1185">Reference proteome</keyword>
<dbReference type="PANTHER" id="PTHR47786">
    <property type="entry name" value="ALPHA-1,4-GLUCAN:MALTOSE-1-PHOSPHATE MALTOSYLTRANSFERASE"/>
    <property type="match status" value="1"/>
</dbReference>
<evidence type="ECO:0000256" key="3">
    <source>
        <dbReference type="ARBA" id="ARBA00022679"/>
    </source>
</evidence>
<dbReference type="RefSeq" id="WP_345084882.1">
    <property type="nucleotide sequence ID" value="NZ_BAABFA010000024.1"/>
</dbReference>
<dbReference type="Pfam" id="PF00128">
    <property type="entry name" value="Alpha-amylase"/>
    <property type="match status" value="1"/>
</dbReference>
<dbReference type="InterPro" id="IPR021828">
    <property type="entry name" value="GlgE_dom_N/S"/>
</dbReference>
<reference evidence="9" key="1">
    <citation type="journal article" date="2019" name="Int. J. Syst. Evol. Microbiol.">
        <title>The Global Catalogue of Microorganisms (GCM) 10K type strain sequencing project: providing services to taxonomists for standard genome sequencing and annotation.</title>
        <authorList>
            <consortium name="The Broad Institute Genomics Platform"/>
            <consortium name="The Broad Institute Genome Sequencing Center for Infectious Disease"/>
            <person name="Wu L."/>
            <person name="Ma J."/>
        </authorList>
    </citation>
    <scope>NUCLEOTIDE SEQUENCE [LARGE SCALE GENOMIC DNA]</scope>
    <source>
        <strain evidence="9">JCM 32105</strain>
    </source>
</reference>
<comment type="similarity">
    <text evidence="6">Belongs to the glycosyl hydrolase 13 family. GlgE subfamily.</text>
</comment>
<comment type="catalytic activity">
    <reaction evidence="5 6">
        <text>alpha-maltose 1-phosphate + [(1-&gt;4)-alpha-D-glucosyl](n) = [(1-&gt;4)-alpha-D-glucosyl](n+2) + phosphate</text>
        <dbReference type="Rhea" id="RHEA:42692"/>
        <dbReference type="Rhea" id="RHEA-COMP:9584"/>
        <dbReference type="Rhea" id="RHEA-COMP:10183"/>
        <dbReference type="ChEBI" id="CHEBI:15444"/>
        <dbReference type="ChEBI" id="CHEBI:43474"/>
        <dbReference type="ChEBI" id="CHEBI:63576"/>
        <dbReference type="EC" id="2.4.99.16"/>
    </reaction>
</comment>
<gene>
    <name evidence="6" type="primary">glgE</name>
    <name evidence="8" type="ORF">GCM10023093_29440</name>
</gene>
<feature type="binding site" evidence="6">
    <location>
        <position position="346"/>
    </location>
    <ligand>
        <name>alpha-maltose 1-phosphate</name>
        <dbReference type="ChEBI" id="CHEBI:63576"/>
    </ligand>
</feature>
<feature type="domain" description="Glycosyl hydrolase family 13 catalytic" evidence="7">
    <location>
        <begin position="203"/>
        <end position="548"/>
    </location>
</feature>
<dbReference type="SUPFAM" id="SSF51011">
    <property type="entry name" value="Glycosyl hydrolase domain"/>
    <property type="match status" value="1"/>
</dbReference>
<feature type="active site" description="Nucleophile" evidence="6">
    <location>
        <position position="382"/>
    </location>
</feature>
<feature type="binding site" evidence="6">
    <location>
        <begin position="523"/>
        <end position="524"/>
    </location>
    <ligand>
        <name>alpha-maltose 1-phosphate</name>
        <dbReference type="ChEBI" id="CHEBI:63576"/>
    </ligand>
</feature>
<feature type="binding site" evidence="6">
    <location>
        <position position="311"/>
    </location>
    <ligand>
        <name>alpha-maltose 1-phosphate</name>
        <dbReference type="ChEBI" id="CHEBI:63576"/>
    </ligand>
</feature>
<dbReference type="Proteomes" id="UP001500067">
    <property type="component" value="Unassembled WGS sequence"/>
</dbReference>
<dbReference type="InterPro" id="IPR013783">
    <property type="entry name" value="Ig-like_fold"/>
</dbReference>
<dbReference type="EC" id="2.4.99.16" evidence="6"/>
<comment type="caution">
    <text evidence="8">The sequence shown here is derived from an EMBL/GenBank/DDBJ whole genome shotgun (WGS) entry which is preliminary data.</text>
</comment>
<evidence type="ECO:0000259" key="7">
    <source>
        <dbReference type="SMART" id="SM00642"/>
    </source>
</evidence>
<dbReference type="SUPFAM" id="SSF51445">
    <property type="entry name" value="(Trans)glycosidases"/>
    <property type="match status" value="1"/>
</dbReference>
<dbReference type="Gene3D" id="2.60.40.10">
    <property type="entry name" value="Immunoglobulins"/>
    <property type="match status" value="1"/>
</dbReference>
<feature type="binding site" evidence="6">
    <location>
        <position position="251"/>
    </location>
    <ligand>
        <name>alpha-maltose 1-phosphate</name>
        <dbReference type="ChEBI" id="CHEBI:63576"/>
    </ligand>
</feature>
<comment type="function">
    <text evidence="6">Maltosyltransferase that uses maltose 1-phosphate (M1P) as the sugar donor to elongate linear or branched alpha-(1-&gt;4)-glucans. Is involved in a branched alpha-glucan biosynthetic pathway from trehalose, together with TreS, Mak and GlgB.</text>
</comment>
<evidence type="ECO:0000313" key="9">
    <source>
        <dbReference type="Proteomes" id="UP001500067"/>
    </source>
</evidence>
<dbReference type="Gene3D" id="1.20.58.80">
    <property type="entry name" value="Phosphotransferase system, lactose/cellobiose-type IIA subunit"/>
    <property type="match status" value="1"/>
</dbReference>
<accession>A0ABP8NQE3</accession>
<dbReference type="EMBL" id="BAABFA010000024">
    <property type="protein sequence ID" value="GAA4469640.1"/>
    <property type="molecule type" value="Genomic_DNA"/>
</dbReference>
<keyword evidence="3 6" id="KW-0808">Transferase</keyword>
<keyword evidence="2 6" id="KW-0328">Glycosyltransferase</keyword>
<sequence>MISRYGKRRVVIDDVRPSVNRGRYAAKATVGHPVTISASIFADGHDEIYAEALLKHSTDKQWKTVQLELVNNDHWTATFVPDKLGRYQLQVQAWIDHFASWQKALKKKHGASQDITVEIQAGIMQVSQYMATIAGKEKNILQQWTTRMQAAATADEQAAIAAETEAAGIMCRHREKDSITTTAPTVHEIEVDVQRAQFSTWYELFPRSAASAEGMHGTFKDVKKLLPRISEMGFDVLYLPPIHPIGEEKRKGRNNAAVAAIGDPGSPWAIGNSTGGHKAIHPQLGTLRDLKELITSAKKHGIELAMDIAFQCAPDHPYVAQHPEWFKWRPDGTVQHAENPPKKYEDILPLNFESVAWESLWQELRSIFLYWIEQGVSIFRVDNPHTKALPFWEWAIREIKTQHPQVIFLAEAFTRPRIMEHLAKIGFSQSYTYFTWRHTKQDIEEYMTELTKTPLQYYFRPNFWPNTPDILTPELARSGEAGHIIRAILAATLSSSWGMYGPVYEFGLNEMAHGKDEYADSEKYEIKHWEWGRYTRTKEVVSYLNRIRRENAALQQTNAIEFLPTDNEQVIAYLKWAEGSKLIVVVNLDPFHTQSAMVNVSAEKMGKDMPGTFKVYDMLSGDRYEWQMGNNYISLSPWDMPAHILRPEP</sequence>
<proteinExistence type="inferred from homology"/>
<dbReference type="Pfam" id="PF11896">
    <property type="entry name" value="GlgE_dom_N_S"/>
    <property type="match status" value="1"/>
</dbReference>
<evidence type="ECO:0000256" key="6">
    <source>
        <dbReference type="HAMAP-Rule" id="MF_02124"/>
    </source>
</evidence>
<evidence type="ECO:0000256" key="4">
    <source>
        <dbReference type="ARBA" id="ARBA00023277"/>
    </source>
</evidence>
<dbReference type="InterPro" id="IPR017853">
    <property type="entry name" value="GH"/>
</dbReference>
<dbReference type="HAMAP" id="MF_02124">
    <property type="entry name" value="GlgE"/>
    <property type="match status" value="1"/>
</dbReference>
<evidence type="ECO:0000256" key="1">
    <source>
        <dbReference type="ARBA" id="ARBA00011738"/>
    </source>
</evidence>
<protein>
    <recommendedName>
        <fullName evidence="6">Alpha-1,4-glucan:maltose-1-phosphate maltosyltransferase</fullName>
        <shortName evidence="6">GMPMT</shortName>
        <ecNumber evidence="6">2.4.99.16</ecNumber>
    </recommendedName>
    <alternativeName>
        <fullName evidence="6">(1-&gt;4)-alpha-D-glucan:maltose-1-phosphate alpha-D-maltosyltransferase</fullName>
    </alternativeName>
</protein>
<evidence type="ECO:0000256" key="2">
    <source>
        <dbReference type="ARBA" id="ARBA00022676"/>
    </source>
</evidence>
<dbReference type="PANTHER" id="PTHR47786:SF2">
    <property type="entry name" value="GLYCOSYL HYDROLASE FAMILY 13 CATALYTIC DOMAIN-CONTAINING PROTEIN"/>
    <property type="match status" value="1"/>
</dbReference>
<name>A0ABP8NQE3_9BACT</name>
<dbReference type="Pfam" id="PF21702">
    <property type="entry name" value="GLGE_C"/>
    <property type="match status" value="1"/>
</dbReference>
<dbReference type="Gene3D" id="2.60.40.1180">
    <property type="entry name" value="Golgi alpha-mannosidase II"/>
    <property type="match status" value="1"/>
</dbReference>
<dbReference type="InterPro" id="IPR049171">
    <property type="entry name" value="GLGE_C"/>
</dbReference>
<dbReference type="CDD" id="cd11344">
    <property type="entry name" value="AmyAc_GlgE_like"/>
    <property type="match status" value="1"/>
</dbReference>
<dbReference type="Gene3D" id="3.20.20.80">
    <property type="entry name" value="Glycosidases"/>
    <property type="match status" value="1"/>
</dbReference>
<dbReference type="SMART" id="SM00642">
    <property type="entry name" value="Aamy"/>
    <property type="match status" value="1"/>
</dbReference>
<dbReference type="InterPro" id="IPR006047">
    <property type="entry name" value="GH13_cat_dom"/>
</dbReference>